<dbReference type="CDD" id="cd00229">
    <property type="entry name" value="SGNH_hydrolase"/>
    <property type="match status" value="1"/>
</dbReference>
<sequence length="254" mass="27148">MNGFARCLPGLIGCTLFVSASLQAATLLSQLDPVLNCGPDDGQAYRILFIGDSITLHGFNDWTIQHLGWSHLSGMAASSRQSDYASLLSSKISGARGQPTVACYHTAGGNGTVAQRLQALGTVISTEPNLVVIQLGEHEEPARGAQRLYEDYKKLIDAVRAMPSQPSVIAVGPWSLTLQDSAGHYNGWTGVVDQTMAAVAAQERAPYASVADIAAIPAAHGAGTSEGVRWHPNDYGQRLYAERLFALYQHVNAW</sequence>
<evidence type="ECO:0000313" key="3">
    <source>
        <dbReference type="EMBL" id="PYY72555.1"/>
    </source>
</evidence>
<dbReference type="EMBL" id="PDLL01000002">
    <property type="protein sequence ID" value="PYY72555.1"/>
    <property type="molecule type" value="Genomic_DNA"/>
</dbReference>
<name>A0A2W0F5W9_PSEJE</name>
<accession>A0A2W0F5W9</accession>
<feature type="signal peptide" evidence="1">
    <location>
        <begin position="1"/>
        <end position="24"/>
    </location>
</feature>
<protein>
    <recommendedName>
        <fullName evidence="2">SGNH hydrolase-type esterase domain-containing protein</fullName>
    </recommendedName>
</protein>
<evidence type="ECO:0000259" key="2">
    <source>
        <dbReference type="Pfam" id="PF13472"/>
    </source>
</evidence>
<dbReference type="AlphaFoldDB" id="A0A2W0F5W9"/>
<organism evidence="3 4">
    <name type="scientific">Pseudomonas jessenii</name>
    <dbReference type="NCBI Taxonomy" id="77298"/>
    <lineage>
        <taxon>Bacteria</taxon>
        <taxon>Pseudomonadati</taxon>
        <taxon>Pseudomonadota</taxon>
        <taxon>Gammaproteobacteria</taxon>
        <taxon>Pseudomonadales</taxon>
        <taxon>Pseudomonadaceae</taxon>
        <taxon>Pseudomonas</taxon>
    </lineage>
</organism>
<dbReference type="Proteomes" id="UP000247437">
    <property type="component" value="Unassembled WGS sequence"/>
</dbReference>
<proteinExistence type="predicted"/>
<dbReference type="Pfam" id="PF13472">
    <property type="entry name" value="Lipase_GDSL_2"/>
    <property type="match status" value="1"/>
</dbReference>
<dbReference type="Gene3D" id="3.40.50.1110">
    <property type="entry name" value="SGNH hydrolase"/>
    <property type="match status" value="1"/>
</dbReference>
<dbReference type="SUPFAM" id="SSF52266">
    <property type="entry name" value="SGNH hydrolase"/>
    <property type="match status" value="1"/>
</dbReference>
<feature type="chain" id="PRO_5016099442" description="SGNH hydrolase-type esterase domain-containing protein" evidence="1">
    <location>
        <begin position="25"/>
        <end position="254"/>
    </location>
</feature>
<feature type="domain" description="SGNH hydrolase-type esterase" evidence="2">
    <location>
        <begin position="49"/>
        <end position="239"/>
    </location>
</feature>
<dbReference type="GO" id="GO:0016788">
    <property type="term" value="F:hydrolase activity, acting on ester bonds"/>
    <property type="evidence" value="ECO:0007669"/>
    <property type="project" value="UniProtKB-ARBA"/>
</dbReference>
<reference evidence="3 4" key="1">
    <citation type="journal article" date="2018" name="Appl. Microbiol. Biotechnol.">
        <title>Characterization of the caprolactam degradation pathway in Pseudomonas jessenii using mass spectrometry-based proteomics.</title>
        <authorList>
            <person name="Otzen M."/>
            <person name="Palacio C."/>
            <person name="Janssen D.B."/>
        </authorList>
    </citation>
    <scope>NUCLEOTIDE SEQUENCE [LARGE SCALE GENOMIC DNA]</scope>
    <source>
        <strain evidence="3 4">GO3</strain>
    </source>
</reference>
<evidence type="ECO:0000256" key="1">
    <source>
        <dbReference type="SAM" id="SignalP"/>
    </source>
</evidence>
<comment type="caution">
    <text evidence="3">The sequence shown here is derived from an EMBL/GenBank/DDBJ whole genome shotgun (WGS) entry which is preliminary data.</text>
</comment>
<dbReference type="OrthoDB" id="9795554at2"/>
<dbReference type="InterPro" id="IPR036514">
    <property type="entry name" value="SGNH_hydro_sf"/>
</dbReference>
<evidence type="ECO:0000313" key="4">
    <source>
        <dbReference type="Proteomes" id="UP000247437"/>
    </source>
</evidence>
<dbReference type="InterPro" id="IPR013830">
    <property type="entry name" value="SGNH_hydro"/>
</dbReference>
<keyword evidence="1" id="KW-0732">Signal</keyword>
<gene>
    <name evidence="3" type="ORF">CRX42_00560</name>
</gene>